<evidence type="ECO:0000256" key="4">
    <source>
        <dbReference type="ARBA" id="ARBA00022475"/>
    </source>
</evidence>
<evidence type="ECO:0000259" key="11">
    <source>
        <dbReference type="Pfam" id="PF00361"/>
    </source>
</evidence>
<dbReference type="InterPro" id="IPR025383">
    <property type="entry name" value="MrpA_C/MbhD"/>
</dbReference>
<dbReference type="RefSeq" id="WP_111445248.1">
    <property type="nucleotide sequence ID" value="NZ_QKZK01000010.1"/>
</dbReference>
<dbReference type="GO" id="GO:0015297">
    <property type="term" value="F:antiporter activity"/>
    <property type="evidence" value="ECO:0007669"/>
    <property type="project" value="UniProtKB-KW"/>
</dbReference>
<feature type="transmembrane region" description="Helical" evidence="10">
    <location>
        <begin position="454"/>
        <end position="472"/>
    </location>
</feature>
<feature type="transmembrane region" description="Helical" evidence="10">
    <location>
        <begin position="603"/>
        <end position="623"/>
    </location>
</feature>
<feature type="transmembrane region" description="Helical" evidence="10">
    <location>
        <begin position="851"/>
        <end position="874"/>
    </location>
</feature>
<evidence type="ECO:0000256" key="9">
    <source>
        <dbReference type="RuleBase" id="RU000320"/>
    </source>
</evidence>
<feature type="transmembrane region" description="Helical" evidence="10">
    <location>
        <begin position="654"/>
        <end position="679"/>
    </location>
</feature>
<feature type="transmembrane region" description="Helical" evidence="10">
    <location>
        <begin position="790"/>
        <end position="813"/>
    </location>
</feature>
<dbReference type="InterPro" id="IPR001750">
    <property type="entry name" value="ND/Mrp_TM"/>
</dbReference>
<evidence type="ECO:0000259" key="12">
    <source>
        <dbReference type="Pfam" id="PF00662"/>
    </source>
</evidence>
<feature type="transmembrane region" description="Helical" evidence="10">
    <location>
        <begin position="208"/>
        <end position="232"/>
    </location>
</feature>
<feature type="transmembrane region" description="Helical" evidence="10">
    <location>
        <begin position="691"/>
        <end position="711"/>
    </location>
</feature>
<keyword evidence="3" id="KW-0050">Antiport</keyword>
<dbReference type="InterPro" id="IPR007182">
    <property type="entry name" value="MnhB"/>
</dbReference>
<evidence type="ECO:0000256" key="1">
    <source>
        <dbReference type="ARBA" id="ARBA00004651"/>
    </source>
</evidence>
<keyword evidence="5 9" id="KW-0812">Transmembrane</keyword>
<dbReference type="InterPro" id="IPR046806">
    <property type="entry name" value="MrpA_C/MbhE"/>
</dbReference>
<feature type="transmembrane region" description="Helical" evidence="10">
    <location>
        <begin position="275"/>
        <end position="293"/>
    </location>
</feature>
<keyword evidence="2" id="KW-0813">Transport</keyword>
<feature type="transmembrane region" description="Helical" evidence="10">
    <location>
        <begin position="326"/>
        <end position="348"/>
    </location>
</feature>
<comment type="caution">
    <text evidence="16">The sequence shown here is derived from an EMBL/GenBank/DDBJ whole genome shotgun (WGS) entry which is preliminary data.</text>
</comment>
<dbReference type="InterPro" id="IPR001516">
    <property type="entry name" value="Proton_antipo_N"/>
</dbReference>
<keyword evidence="17" id="KW-1185">Reference proteome</keyword>
<evidence type="ECO:0000256" key="2">
    <source>
        <dbReference type="ARBA" id="ARBA00022448"/>
    </source>
</evidence>
<feature type="transmembrane region" description="Helical" evidence="10">
    <location>
        <begin position="163"/>
        <end position="188"/>
    </location>
</feature>
<dbReference type="Pfam" id="PF00361">
    <property type="entry name" value="Proton_antipo_M"/>
    <property type="match status" value="1"/>
</dbReference>
<feature type="transmembrane region" description="Helical" evidence="10">
    <location>
        <begin position="78"/>
        <end position="99"/>
    </location>
</feature>
<feature type="transmembrane region" description="Helical" evidence="10">
    <location>
        <begin position="244"/>
        <end position="263"/>
    </location>
</feature>
<dbReference type="Pfam" id="PF04039">
    <property type="entry name" value="MnhB"/>
    <property type="match status" value="1"/>
</dbReference>
<protein>
    <submittedName>
        <fullName evidence="16">Multicomponent Na+:H+ antiporter subunit A</fullName>
    </submittedName>
</protein>
<dbReference type="Proteomes" id="UP000249239">
    <property type="component" value="Unassembled WGS sequence"/>
</dbReference>
<evidence type="ECO:0000256" key="10">
    <source>
        <dbReference type="SAM" id="Phobius"/>
    </source>
</evidence>
<sequence>MIRTLVYLLPALALLGMLAPPMTRRLGHIYGVILSAIPLLMMVLFLSFNTTLGDTQSVVYATPWQLVPGAPLSFRIDGLSLIFGVMVSGIGFLVLNYAAGYMKGHAHIGRFLMLMTLFMVSMLGLVLSENLITLFFFWELTSVISFLLIGFDNHLEKARKAALQALLITAAGGLSLLFAFLLMGNIAGTYTISELLDKGPLITHHHHYPLIFILLAIAVFTKSAQFPFHFWLPGAMNAPTPVSAYLHSATMVNAGVFLMLRVMPFAGDTMLWKTVFPIVGSVTMFVGAFLSFGERDLKRILAFTTISALGTMVLMAGLGTNAATKATLVFFVVHGLYKGALFMITGIIDKSTGTRDLMQLRQLWKPLRSVSGATFITLFSMAGLPPMLGFIGKELIYGAKLQSGFFPEVMLMLGIGTNALMVAISILIAYRLFWSRKAEVAPPPFKDKYPRLMLLWMGPVVLSAVSLLLGLTPNRIARYLNNAIYHIRAIEYDAHLTLWHGFNAELLLSIATVTLGVVIFIYRETVTRFITRINGVINRYYLPDLFDKLIKGYVKVAARQTNRIQHGYHRYYLMTFFLIATGAMAVVLFPFEFETWMTSASPVKTHIVILLAVMSLGMIYAMVSPSRLSAILALGIVGYGIGLLYLFFGAVDLAITQFLVETLIMVLFILVIDYLPAFASLSVRRSRRRDAIIATVVGVFVTIVVLEARFVNVVPPISQFFIDHSLLKAFGHNIVNVILVDFRAMDTLGEITVLALAASGVVALVNVGQKCQSGQSPMRIPPADTQSLRTLIIAGVVTWIRRVLIVVAVWLLLRGHNAPGGGFIGGIIAASGYVFYAIIFGSEPTRKKLRIPPFIIIGIGLGLSMLAGVLPMFMGEAMLTAQWLHLTLPMAGELHLGTPLLFDTGVMLVVFGMINAIVLTIMNVLKWN</sequence>
<proteinExistence type="predicted"/>
<evidence type="ECO:0000259" key="13">
    <source>
        <dbReference type="Pfam" id="PF04039"/>
    </source>
</evidence>
<dbReference type="PANTHER" id="PTHR43373">
    <property type="entry name" value="NA(+)/H(+) ANTIPORTER SUBUNIT"/>
    <property type="match status" value="1"/>
</dbReference>
<feature type="transmembrane region" description="Helical" evidence="10">
    <location>
        <begin position="134"/>
        <end position="151"/>
    </location>
</feature>
<feature type="domain" description="Na+/H+ antiporter MnhB subunit-related protein" evidence="13">
    <location>
        <begin position="794"/>
        <end position="914"/>
    </location>
</feature>
<dbReference type="Pfam" id="PF00662">
    <property type="entry name" value="Proton_antipo_N"/>
    <property type="match status" value="1"/>
</dbReference>
<evidence type="ECO:0000256" key="6">
    <source>
        <dbReference type="ARBA" id="ARBA00022989"/>
    </source>
</evidence>
<feature type="domain" description="MrpA C-terminal/MbhE" evidence="15">
    <location>
        <begin position="687"/>
        <end position="765"/>
    </location>
</feature>
<keyword evidence="4" id="KW-1003">Cell membrane</keyword>
<dbReference type="Pfam" id="PF13244">
    <property type="entry name" value="MbhD"/>
    <property type="match status" value="1"/>
</dbReference>
<comment type="subcellular location">
    <subcellularLocation>
        <location evidence="1">Cell membrane</location>
        <topology evidence="1">Multi-pass membrane protein</topology>
    </subcellularLocation>
    <subcellularLocation>
        <location evidence="9">Membrane</location>
        <topology evidence="9">Multi-pass membrane protein</topology>
    </subcellularLocation>
</comment>
<feature type="transmembrane region" description="Helical" evidence="10">
    <location>
        <begin position="369"/>
        <end position="391"/>
    </location>
</feature>
<keyword evidence="7" id="KW-0406">Ion transport</keyword>
<dbReference type="Pfam" id="PF20501">
    <property type="entry name" value="MbhE"/>
    <property type="match status" value="1"/>
</dbReference>
<dbReference type="PRINTS" id="PR01434">
    <property type="entry name" value="NADHDHGNASE5"/>
</dbReference>
<feature type="transmembrane region" description="Helical" evidence="10">
    <location>
        <begin position="300"/>
        <end position="320"/>
    </location>
</feature>
<evidence type="ECO:0000313" key="16">
    <source>
        <dbReference type="EMBL" id="PZX17259.1"/>
    </source>
</evidence>
<evidence type="ECO:0000256" key="8">
    <source>
        <dbReference type="ARBA" id="ARBA00023136"/>
    </source>
</evidence>
<dbReference type="EMBL" id="QKZK01000010">
    <property type="protein sequence ID" value="PZX17259.1"/>
    <property type="molecule type" value="Genomic_DNA"/>
</dbReference>
<feature type="transmembrane region" description="Helical" evidence="10">
    <location>
        <begin position="905"/>
        <end position="925"/>
    </location>
</feature>
<keyword evidence="6 10" id="KW-1133">Transmembrane helix</keyword>
<feature type="transmembrane region" description="Helical" evidence="10">
    <location>
        <begin position="751"/>
        <end position="769"/>
    </location>
</feature>
<feature type="transmembrane region" description="Helical" evidence="10">
    <location>
        <begin position="111"/>
        <end position="128"/>
    </location>
</feature>
<dbReference type="AlphaFoldDB" id="A0A2W7Q694"/>
<gene>
    <name evidence="16" type="ORF">LX69_01574</name>
</gene>
<feature type="transmembrane region" description="Helical" evidence="10">
    <location>
        <begin position="630"/>
        <end position="648"/>
    </location>
</feature>
<evidence type="ECO:0000256" key="3">
    <source>
        <dbReference type="ARBA" id="ARBA00022449"/>
    </source>
</evidence>
<feature type="domain" description="NADH:quinone oxidoreductase/Mrp antiporter transmembrane" evidence="11">
    <location>
        <begin position="128"/>
        <end position="406"/>
    </location>
</feature>
<evidence type="ECO:0000259" key="15">
    <source>
        <dbReference type="Pfam" id="PF20501"/>
    </source>
</evidence>
<feature type="domain" description="MrpA C-terminal/MbhD" evidence="14">
    <location>
        <begin position="613"/>
        <end position="676"/>
    </location>
</feature>
<feature type="transmembrane region" description="Helical" evidence="10">
    <location>
        <begin position="411"/>
        <end position="433"/>
    </location>
</feature>
<name>A0A2W7Q694_9BACT</name>
<dbReference type="GO" id="GO:0005886">
    <property type="term" value="C:plasma membrane"/>
    <property type="evidence" value="ECO:0007669"/>
    <property type="project" value="UniProtKB-SubCell"/>
</dbReference>
<evidence type="ECO:0000256" key="5">
    <source>
        <dbReference type="ARBA" id="ARBA00022692"/>
    </source>
</evidence>
<feature type="transmembrane region" description="Helical" evidence="10">
    <location>
        <begin position="29"/>
        <end position="48"/>
    </location>
</feature>
<organism evidence="16 17">
    <name type="scientific">Breznakibacter xylanolyticus</name>
    <dbReference type="NCBI Taxonomy" id="990"/>
    <lineage>
        <taxon>Bacteria</taxon>
        <taxon>Pseudomonadati</taxon>
        <taxon>Bacteroidota</taxon>
        <taxon>Bacteroidia</taxon>
        <taxon>Marinilabiliales</taxon>
        <taxon>Marinilabiliaceae</taxon>
        <taxon>Breznakibacter</taxon>
    </lineage>
</organism>
<dbReference type="PANTHER" id="PTHR43373:SF1">
    <property type="entry name" value="NA(+)_H(+) ANTIPORTER SUBUNIT A"/>
    <property type="match status" value="1"/>
</dbReference>
<accession>A0A2W7Q694</accession>
<dbReference type="GO" id="GO:0006811">
    <property type="term" value="P:monoatomic ion transport"/>
    <property type="evidence" value="ECO:0007669"/>
    <property type="project" value="UniProtKB-KW"/>
</dbReference>
<feature type="transmembrane region" description="Helical" evidence="10">
    <location>
        <begin position="502"/>
        <end position="522"/>
    </location>
</feature>
<reference evidence="16 17" key="1">
    <citation type="submission" date="2018-06" db="EMBL/GenBank/DDBJ databases">
        <title>Genomic Encyclopedia of Archaeal and Bacterial Type Strains, Phase II (KMG-II): from individual species to whole genera.</title>
        <authorList>
            <person name="Goeker M."/>
        </authorList>
    </citation>
    <scope>NUCLEOTIDE SEQUENCE [LARGE SCALE GENOMIC DNA]</scope>
    <source>
        <strain evidence="16 17">DSM 6779</strain>
    </source>
</reference>
<evidence type="ECO:0000259" key="14">
    <source>
        <dbReference type="Pfam" id="PF13244"/>
    </source>
</evidence>
<feature type="transmembrane region" description="Helical" evidence="10">
    <location>
        <begin position="819"/>
        <end position="839"/>
    </location>
</feature>
<dbReference type="OrthoDB" id="9807568at2"/>
<dbReference type="InterPro" id="IPR050616">
    <property type="entry name" value="CPA3_Na-H_Antiporter_A"/>
</dbReference>
<feature type="domain" description="NADH-Ubiquinone oxidoreductase (complex I) chain 5 N-terminal" evidence="12">
    <location>
        <begin position="71"/>
        <end position="111"/>
    </location>
</feature>
<evidence type="ECO:0000313" key="17">
    <source>
        <dbReference type="Proteomes" id="UP000249239"/>
    </source>
</evidence>
<keyword evidence="8 10" id="KW-0472">Membrane</keyword>
<feature type="transmembrane region" description="Helical" evidence="10">
    <location>
        <begin position="571"/>
        <end position="591"/>
    </location>
</feature>
<evidence type="ECO:0000256" key="7">
    <source>
        <dbReference type="ARBA" id="ARBA00023065"/>
    </source>
</evidence>